<proteinExistence type="predicted"/>
<feature type="transmembrane region" description="Helical" evidence="1">
    <location>
        <begin position="106"/>
        <end position="127"/>
    </location>
</feature>
<dbReference type="InterPro" id="IPR014211">
    <property type="entry name" value="Spore_III_AD"/>
</dbReference>
<keyword evidence="1" id="KW-0812">Transmembrane</keyword>
<accession>K4LG83</accession>
<keyword evidence="1" id="KW-0472">Membrane</keyword>
<reference evidence="2 3" key="1">
    <citation type="journal article" date="2012" name="BMC Genomics">
        <title>Genome-guided analysis of physiological and morphological traits of the fermentative acetate oxidizer Thermacetogenium phaeum.</title>
        <authorList>
            <person name="Oehler D."/>
            <person name="Poehlein A."/>
            <person name="Leimbach A."/>
            <person name="Muller N."/>
            <person name="Daniel R."/>
            <person name="Gottschalk G."/>
            <person name="Schink B."/>
        </authorList>
    </citation>
    <scope>NUCLEOTIDE SEQUENCE [LARGE SCALE GENOMIC DNA]</scope>
    <source>
        <strain evidence="3">ATCC BAA-254 / DSM 26808 / PB</strain>
    </source>
</reference>
<dbReference type="OrthoDB" id="1682150at2"/>
<name>K4LG83_THEPS</name>
<dbReference type="KEGG" id="tpz:Tph_c16430"/>
<dbReference type="HOGENOM" id="CLU_159353_1_1_9"/>
<organism evidence="2 3">
    <name type="scientific">Thermacetogenium phaeum (strain ATCC BAA-254 / DSM 26808 / PB)</name>
    <dbReference type="NCBI Taxonomy" id="1089553"/>
    <lineage>
        <taxon>Bacteria</taxon>
        <taxon>Bacillati</taxon>
        <taxon>Bacillota</taxon>
        <taxon>Clostridia</taxon>
        <taxon>Thermoanaerobacterales</taxon>
        <taxon>Thermoanaerobacteraceae</taxon>
        <taxon>Thermacetogenium</taxon>
    </lineage>
</organism>
<gene>
    <name evidence="2" type="primary">spoIIIAD</name>
    <name evidence="2" type="ordered locus">Tph_c16430</name>
</gene>
<dbReference type="Pfam" id="PF06686">
    <property type="entry name" value="SpoIIIAC"/>
    <property type="match status" value="2"/>
</dbReference>
<dbReference type="STRING" id="1089553.Tph_c16430"/>
<dbReference type="NCBIfam" id="TIGR02849">
    <property type="entry name" value="spore_III_AD"/>
    <property type="match status" value="1"/>
</dbReference>
<evidence type="ECO:0000256" key="1">
    <source>
        <dbReference type="SAM" id="Phobius"/>
    </source>
</evidence>
<protein>
    <submittedName>
        <fullName evidence="2">Stage III sporulation protein AD</fullName>
    </submittedName>
</protein>
<dbReference type="Proteomes" id="UP000000467">
    <property type="component" value="Chromosome"/>
</dbReference>
<sequence>MEILYVVGFALVVAVFAVLLREERPEMALLLVLGFGVLIFILVLGKMGAVIGLFRDLSRLARVDELYLTTLLKILGIAYIAEFGAQICRDAGEGTIASKIEMVGKILILVLALPIFAAIMEVIVRLLP</sequence>
<keyword evidence="3" id="KW-1185">Reference proteome</keyword>
<evidence type="ECO:0000313" key="2">
    <source>
        <dbReference type="EMBL" id="AFV11848.1"/>
    </source>
</evidence>
<dbReference type="InterPro" id="IPR025664">
    <property type="entry name" value="Spore_III_AC/AD"/>
</dbReference>
<feature type="transmembrane region" description="Helical" evidence="1">
    <location>
        <begin position="27"/>
        <end position="54"/>
    </location>
</feature>
<dbReference type="RefSeq" id="WP_015050728.1">
    <property type="nucleotide sequence ID" value="NC_018870.1"/>
</dbReference>
<dbReference type="eggNOG" id="ENOG5032SJW">
    <property type="taxonomic scope" value="Bacteria"/>
</dbReference>
<feature type="transmembrane region" description="Helical" evidence="1">
    <location>
        <begin position="66"/>
        <end position="86"/>
    </location>
</feature>
<dbReference type="AlphaFoldDB" id="K4LG83"/>
<keyword evidence="1" id="KW-1133">Transmembrane helix</keyword>
<dbReference type="EMBL" id="CP003732">
    <property type="protein sequence ID" value="AFV11848.1"/>
    <property type="molecule type" value="Genomic_DNA"/>
</dbReference>
<evidence type="ECO:0000313" key="3">
    <source>
        <dbReference type="Proteomes" id="UP000000467"/>
    </source>
</evidence>